<evidence type="ECO:0000313" key="9">
    <source>
        <dbReference type="EMBL" id="CAB4725028.1"/>
    </source>
</evidence>
<name>A0A6J7V5I6_9ZZZZ</name>
<evidence type="ECO:0000313" key="13">
    <source>
        <dbReference type="EMBL" id="CAB5072822.1"/>
    </source>
</evidence>
<evidence type="ECO:0000313" key="11">
    <source>
        <dbReference type="EMBL" id="CAB4838515.1"/>
    </source>
</evidence>
<dbReference type="EMBL" id="CAFARE010000018">
    <property type="protein sequence ID" value="CAB4838515.1"/>
    <property type="molecule type" value="Genomic_DNA"/>
</dbReference>
<proteinExistence type="predicted"/>
<feature type="transmembrane region" description="Helical" evidence="7">
    <location>
        <begin position="140"/>
        <end position="160"/>
    </location>
</feature>
<dbReference type="EMBL" id="CAFBRA010000016">
    <property type="protein sequence ID" value="CAB5072822.1"/>
    <property type="molecule type" value="Genomic_DNA"/>
</dbReference>
<sequence>MKNRRRLTEIFKSTLLIIGLIFVAIPFAWILLTAFKRPVDAASVPPVIFSPFTLDNFRSLKSDEYIGSLINSVIITVLATTTTLFFGVPAGYAFARGKFKGRKFFGAFLLFSRMVPPVIYIIPLFLFFHKLNLIGTFSGLTLAYLTGLLPFTVWMSASYFQDIPTELEEAGRIDGCNRIQAFVLIALPLAMPGIISVGLLICIAAWSEYFIPMLLGGPTTSPATVGIVNFIGVDSINWGAMCAGALTLVIPVFILTLLAQRGLLSGLTAGAIKG</sequence>
<dbReference type="GO" id="GO:0005886">
    <property type="term" value="C:plasma membrane"/>
    <property type="evidence" value="ECO:0007669"/>
    <property type="project" value="UniProtKB-SubCell"/>
</dbReference>
<gene>
    <name evidence="9" type="ORF">UFOPK2662_01008</name>
    <name evidence="10" type="ORF">UFOPK2942_00559</name>
    <name evidence="11" type="ORF">UFOPK3232_00643</name>
    <name evidence="12" type="ORF">UFOPK4242_00560</name>
    <name evidence="13" type="ORF">UFOPK4382_00379</name>
</gene>
<organism evidence="13">
    <name type="scientific">freshwater metagenome</name>
    <dbReference type="NCBI Taxonomy" id="449393"/>
    <lineage>
        <taxon>unclassified sequences</taxon>
        <taxon>metagenomes</taxon>
        <taxon>ecological metagenomes</taxon>
    </lineage>
</organism>
<dbReference type="InterPro" id="IPR035906">
    <property type="entry name" value="MetI-like_sf"/>
</dbReference>
<evidence type="ECO:0000313" key="12">
    <source>
        <dbReference type="EMBL" id="CAB5041640.1"/>
    </source>
</evidence>
<dbReference type="PANTHER" id="PTHR32243:SF18">
    <property type="entry name" value="INNER MEMBRANE ABC TRANSPORTER PERMEASE PROTEIN YCJP"/>
    <property type="match status" value="1"/>
</dbReference>
<evidence type="ECO:0000256" key="2">
    <source>
        <dbReference type="ARBA" id="ARBA00022448"/>
    </source>
</evidence>
<evidence type="ECO:0000256" key="5">
    <source>
        <dbReference type="ARBA" id="ARBA00022989"/>
    </source>
</evidence>
<dbReference type="PROSITE" id="PS50928">
    <property type="entry name" value="ABC_TM1"/>
    <property type="match status" value="1"/>
</dbReference>
<evidence type="ECO:0000256" key="7">
    <source>
        <dbReference type="SAM" id="Phobius"/>
    </source>
</evidence>
<feature type="transmembrane region" description="Helical" evidence="7">
    <location>
        <begin position="65"/>
        <end position="92"/>
    </location>
</feature>
<dbReference type="InterPro" id="IPR050901">
    <property type="entry name" value="BP-dep_ABC_trans_perm"/>
</dbReference>
<feature type="transmembrane region" description="Helical" evidence="7">
    <location>
        <begin position="181"/>
        <end position="206"/>
    </location>
</feature>
<evidence type="ECO:0000256" key="6">
    <source>
        <dbReference type="ARBA" id="ARBA00023136"/>
    </source>
</evidence>
<reference evidence="13" key="1">
    <citation type="submission" date="2020-05" db="EMBL/GenBank/DDBJ databases">
        <authorList>
            <person name="Chiriac C."/>
            <person name="Salcher M."/>
            <person name="Ghai R."/>
            <person name="Kavagutti S V."/>
        </authorList>
    </citation>
    <scope>NUCLEOTIDE SEQUENCE</scope>
</reference>
<dbReference type="Gene3D" id="1.10.3720.10">
    <property type="entry name" value="MetI-like"/>
    <property type="match status" value="1"/>
</dbReference>
<dbReference type="EMBL" id="CAFBQC010000020">
    <property type="protein sequence ID" value="CAB5041640.1"/>
    <property type="molecule type" value="Genomic_DNA"/>
</dbReference>
<dbReference type="GO" id="GO:0055085">
    <property type="term" value="P:transmembrane transport"/>
    <property type="evidence" value="ECO:0007669"/>
    <property type="project" value="InterPro"/>
</dbReference>
<dbReference type="EMBL" id="CAEZYI010000066">
    <property type="protein sequence ID" value="CAB4725028.1"/>
    <property type="molecule type" value="Genomic_DNA"/>
</dbReference>
<evidence type="ECO:0000256" key="3">
    <source>
        <dbReference type="ARBA" id="ARBA00022475"/>
    </source>
</evidence>
<keyword evidence="3" id="KW-1003">Cell membrane</keyword>
<dbReference type="InterPro" id="IPR000515">
    <property type="entry name" value="MetI-like"/>
</dbReference>
<comment type="subcellular location">
    <subcellularLocation>
        <location evidence="1">Cell membrane</location>
        <topology evidence="1">Multi-pass membrane protein</topology>
    </subcellularLocation>
</comment>
<feature type="transmembrane region" description="Helical" evidence="7">
    <location>
        <begin position="238"/>
        <end position="259"/>
    </location>
</feature>
<evidence type="ECO:0000313" key="10">
    <source>
        <dbReference type="EMBL" id="CAB4778448.1"/>
    </source>
</evidence>
<evidence type="ECO:0000259" key="8">
    <source>
        <dbReference type="PROSITE" id="PS50928"/>
    </source>
</evidence>
<dbReference type="PANTHER" id="PTHR32243">
    <property type="entry name" value="MALTOSE TRANSPORT SYSTEM PERMEASE-RELATED"/>
    <property type="match status" value="1"/>
</dbReference>
<dbReference type="EMBL" id="CAFAAA010000012">
    <property type="protein sequence ID" value="CAB4778448.1"/>
    <property type="molecule type" value="Genomic_DNA"/>
</dbReference>
<evidence type="ECO:0000256" key="1">
    <source>
        <dbReference type="ARBA" id="ARBA00004651"/>
    </source>
</evidence>
<keyword evidence="5 7" id="KW-1133">Transmembrane helix</keyword>
<dbReference type="AlphaFoldDB" id="A0A6J7V5I6"/>
<dbReference type="Pfam" id="PF00528">
    <property type="entry name" value="BPD_transp_1"/>
    <property type="match status" value="1"/>
</dbReference>
<feature type="transmembrane region" description="Helical" evidence="7">
    <location>
        <begin position="104"/>
        <end position="128"/>
    </location>
</feature>
<feature type="domain" description="ABC transmembrane type-1" evidence="8">
    <location>
        <begin position="69"/>
        <end position="259"/>
    </location>
</feature>
<evidence type="ECO:0000256" key="4">
    <source>
        <dbReference type="ARBA" id="ARBA00022692"/>
    </source>
</evidence>
<accession>A0A6J7V5I6</accession>
<dbReference type="SUPFAM" id="SSF161098">
    <property type="entry name" value="MetI-like"/>
    <property type="match status" value="1"/>
</dbReference>
<keyword evidence="2" id="KW-0813">Transport</keyword>
<protein>
    <submittedName>
        <fullName evidence="13">Unannotated protein</fullName>
    </submittedName>
</protein>
<keyword evidence="6 7" id="KW-0472">Membrane</keyword>
<keyword evidence="4 7" id="KW-0812">Transmembrane</keyword>
<dbReference type="CDD" id="cd06261">
    <property type="entry name" value="TM_PBP2"/>
    <property type="match status" value="1"/>
</dbReference>